<evidence type="ECO:0000313" key="8">
    <source>
        <dbReference type="RefSeq" id="XP_046601518.1"/>
    </source>
</evidence>
<feature type="region of interest" description="Disordered" evidence="3">
    <location>
        <begin position="586"/>
        <end position="633"/>
    </location>
</feature>
<dbReference type="RefSeq" id="XP_046601516.1">
    <property type="nucleotide sequence ID" value="XM_046745560.1"/>
</dbReference>
<evidence type="ECO:0000313" key="7">
    <source>
        <dbReference type="RefSeq" id="XP_046601517.1"/>
    </source>
</evidence>
<reference evidence="5" key="1">
    <citation type="submission" date="2025-04" db="UniProtKB">
        <authorList>
            <consortium name="RefSeq"/>
        </authorList>
    </citation>
    <scope>IDENTIFICATION</scope>
    <source>
        <tissue evidence="6 7">Thorax and Abdomen</tissue>
        <tissue evidence="5">Whole body</tissue>
    </source>
</reference>
<dbReference type="Gene3D" id="2.80.10.50">
    <property type="match status" value="1"/>
</dbReference>
<dbReference type="OrthoDB" id="5987799at2759"/>
<dbReference type="SUPFAM" id="SSF50353">
    <property type="entry name" value="Cytokine"/>
    <property type="match status" value="1"/>
</dbReference>
<name>A0A6J0BZ03_NEOLC</name>
<dbReference type="InParanoid" id="A0A6J0BZ03"/>
<dbReference type="PANTHER" id="PTHR11486">
    <property type="entry name" value="FIBROBLAST GROWTH FACTOR"/>
    <property type="match status" value="1"/>
</dbReference>
<accession>A0A6J0BZ03</accession>
<feature type="compositionally biased region" description="Basic and acidic residues" evidence="3">
    <location>
        <begin position="61"/>
        <end position="74"/>
    </location>
</feature>
<feature type="compositionally biased region" description="Acidic residues" evidence="3">
    <location>
        <begin position="596"/>
        <end position="612"/>
    </location>
</feature>
<proteinExistence type="inferred from homology"/>
<evidence type="ECO:0000313" key="6">
    <source>
        <dbReference type="RefSeq" id="XP_046601516.1"/>
    </source>
</evidence>
<feature type="region of interest" description="Disordered" evidence="3">
    <location>
        <begin position="1"/>
        <end position="142"/>
    </location>
</feature>
<dbReference type="RefSeq" id="XP_046601518.1">
    <property type="nucleotide sequence ID" value="XM_046745562.1"/>
</dbReference>
<comment type="similarity">
    <text evidence="1 2">Belongs to the heparin-binding growth factors family.</text>
</comment>
<evidence type="ECO:0000256" key="3">
    <source>
        <dbReference type="SAM" id="MobiDB-lite"/>
    </source>
</evidence>
<feature type="region of interest" description="Disordered" evidence="3">
    <location>
        <begin position="367"/>
        <end position="530"/>
    </location>
</feature>
<dbReference type="Pfam" id="PF00167">
    <property type="entry name" value="FGF"/>
    <property type="match status" value="1"/>
</dbReference>
<dbReference type="InterPro" id="IPR002209">
    <property type="entry name" value="Fibroblast_GF_fam"/>
</dbReference>
<feature type="compositionally biased region" description="Basic residues" evidence="3">
    <location>
        <begin position="397"/>
        <end position="412"/>
    </location>
</feature>
<dbReference type="PROSITE" id="PS00247">
    <property type="entry name" value="HBGF_FGF"/>
    <property type="match status" value="1"/>
</dbReference>
<feature type="compositionally biased region" description="Basic and acidic residues" evidence="3">
    <location>
        <begin position="445"/>
        <end position="456"/>
    </location>
</feature>
<feature type="compositionally biased region" description="Basic and acidic residues" evidence="3">
    <location>
        <begin position="423"/>
        <end position="438"/>
    </location>
</feature>
<feature type="compositionally biased region" description="Basic and acidic residues" evidence="3">
    <location>
        <begin position="613"/>
        <end position="633"/>
    </location>
</feature>
<dbReference type="PRINTS" id="PR00263">
    <property type="entry name" value="HBGFFGF"/>
</dbReference>
<evidence type="ECO:0000256" key="2">
    <source>
        <dbReference type="RuleBase" id="RU049442"/>
    </source>
</evidence>
<dbReference type="Proteomes" id="UP000829291">
    <property type="component" value="Chromosome 7"/>
</dbReference>
<keyword evidence="4" id="KW-1185">Reference proteome</keyword>
<dbReference type="AlphaFoldDB" id="A0A6J0BZ03"/>
<dbReference type="CDD" id="cd23311">
    <property type="entry name" value="beta-trefoil_FGF_Bnl-like"/>
    <property type="match status" value="1"/>
</dbReference>
<feature type="compositionally biased region" description="Basic residues" evidence="3">
    <location>
        <begin position="368"/>
        <end position="378"/>
    </location>
</feature>
<dbReference type="SMART" id="SM00442">
    <property type="entry name" value="FGF"/>
    <property type="match status" value="1"/>
</dbReference>
<organism evidence="4 5">
    <name type="scientific">Neodiprion lecontei</name>
    <name type="common">Redheaded pine sawfly</name>
    <dbReference type="NCBI Taxonomy" id="441921"/>
    <lineage>
        <taxon>Eukaryota</taxon>
        <taxon>Metazoa</taxon>
        <taxon>Ecdysozoa</taxon>
        <taxon>Arthropoda</taxon>
        <taxon>Hexapoda</taxon>
        <taxon>Insecta</taxon>
        <taxon>Pterygota</taxon>
        <taxon>Neoptera</taxon>
        <taxon>Endopterygota</taxon>
        <taxon>Hymenoptera</taxon>
        <taxon>Tenthredinoidea</taxon>
        <taxon>Diprionidae</taxon>
        <taxon>Diprioninae</taxon>
        <taxon>Neodiprion</taxon>
    </lineage>
</organism>
<evidence type="ECO:0000313" key="4">
    <source>
        <dbReference type="Proteomes" id="UP000829291"/>
    </source>
</evidence>
<protein>
    <recommendedName>
        <fullName evidence="2">Fibroblast growth factor</fullName>
        <shortName evidence="2">FGF</shortName>
    </recommendedName>
</protein>
<dbReference type="PRINTS" id="PR00262">
    <property type="entry name" value="IL1HBGF"/>
</dbReference>
<feature type="compositionally biased region" description="Basic and acidic residues" evidence="3">
    <location>
        <begin position="108"/>
        <end position="120"/>
    </location>
</feature>
<feature type="compositionally biased region" description="Polar residues" evidence="3">
    <location>
        <begin position="127"/>
        <end position="137"/>
    </location>
</feature>
<feature type="compositionally biased region" description="Polar residues" evidence="3">
    <location>
        <begin position="498"/>
        <end position="514"/>
    </location>
</feature>
<dbReference type="RefSeq" id="XP_015519373.1">
    <property type="nucleotide sequence ID" value="XM_015663887.1"/>
</dbReference>
<evidence type="ECO:0000313" key="5">
    <source>
        <dbReference type="RefSeq" id="XP_015519373.1"/>
    </source>
</evidence>
<dbReference type="InterPro" id="IPR008996">
    <property type="entry name" value="IL1/FGF"/>
</dbReference>
<dbReference type="GeneID" id="107223992"/>
<feature type="compositionally biased region" description="Basic and acidic residues" evidence="3">
    <location>
        <begin position="82"/>
        <end position="99"/>
    </location>
</feature>
<sequence length="633" mass="69557">MLALTYPDGSRVQRCDNLPERPGSPGRVSAPRRRAEEHRLLTWSSYNASRRRRTSTTPGDDGDRKERRDPRLPEAETTTLPSDDHPSTTPTGDRDRDSTRSSTSTKSSHPDDPAAADPRRFSPPVRTIQTRRSSSWSGAGPRAKDPCLLQVLLILVLLVIGCNRHCGPFGSKVNRTAFGALAIGYVIAGAGCAPVDILTDTGVRSERSANLSHITGTSRKIRMYVKNRYLQILPDGTVNGSDDDASDYTILQRASVAKGLLRIQGVATCLFLCMDSCGILYGSRDYTEDCVFNETLEHHNYNTYSSVRWSTARKTLYLGMKQDGQPRKVQTKGHDSLGRLSMYAKVLTSAVPQDRVEALQSRLLGARHSVRHHHRGRQKSICPVSNVPQERDGRDKFRCRKRKKRKKRRRRCRAGESPLTDNCDAREPGVETQSKRSCEGAAVEEACRREALEAPSKKRKSRMGEQTGPKKPRRKKNAGPSMGPKRNGGISGRRKPASRTTRTLGSSPAMTSPLSRLRLAPSTESSAEILRPPKPAAASLSAVSVAATSLASTLTLTLTSTTATALGIAGVDDAIKSEEIGDSDYIKTETLVDGNGFEDEDAEDEEREEDEEKPGRGDVFEKTESESTERLAM</sequence>
<dbReference type="GO" id="GO:0008083">
    <property type="term" value="F:growth factor activity"/>
    <property type="evidence" value="ECO:0007669"/>
    <property type="project" value="InterPro"/>
</dbReference>
<gene>
    <name evidence="5 6 7 8" type="primary">LOC107223992</name>
</gene>
<dbReference type="KEGG" id="nlo:107223992"/>
<evidence type="ECO:0000256" key="1">
    <source>
        <dbReference type="ARBA" id="ARBA00007936"/>
    </source>
</evidence>
<dbReference type="RefSeq" id="XP_046601517.1">
    <property type="nucleotide sequence ID" value="XM_046745561.1"/>
</dbReference>